<reference evidence="1 2" key="1">
    <citation type="journal article" date="2022" name="Plant J.">
        <title>Chromosome-level genome of Camellia lanceoleosa provides a valuable resource for understanding genome evolution and self-incompatibility.</title>
        <authorList>
            <person name="Gong W."/>
            <person name="Xiao S."/>
            <person name="Wang L."/>
            <person name="Liao Z."/>
            <person name="Chang Y."/>
            <person name="Mo W."/>
            <person name="Hu G."/>
            <person name="Li W."/>
            <person name="Zhao G."/>
            <person name="Zhu H."/>
            <person name="Hu X."/>
            <person name="Ji K."/>
            <person name="Xiang X."/>
            <person name="Song Q."/>
            <person name="Yuan D."/>
            <person name="Jin S."/>
            <person name="Zhang L."/>
        </authorList>
    </citation>
    <scope>NUCLEOTIDE SEQUENCE [LARGE SCALE GENOMIC DNA]</scope>
    <source>
        <strain evidence="1">SQ_2022a</strain>
    </source>
</reference>
<gene>
    <name evidence="1" type="ORF">LOK49_LG01G01116</name>
</gene>
<evidence type="ECO:0000313" key="1">
    <source>
        <dbReference type="EMBL" id="KAI8030527.1"/>
    </source>
</evidence>
<comment type="caution">
    <text evidence="1">The sequence shown here is derived from an EMBL/GenBank/DDBJ whole genome shotgun (WGS) entry which is preliminary data.</text>
</comment>
<keyword evidence="2" id="KW-1185">Reference proteome</keyword>
<name>A0ACC0IX68_9ERIC</name>
<evidence type="ECO:0000313" key="2">
    <source>
        <dbReference type="Proteomes" id="UP001060215"/>
    </source>
</evidence>
<protein>
    <submittedName>
        <fullName evidence="1">Uncharacterized protein</fullName>
    </submittedName>
</protein>
<accession>A0ACC0IX68</accession>
<dbReference type="Proteomes" id="UP001060215">
    <property type="component" value="Chromosome 1"/>
</dbReference>
<sequence length="71" mass="8394">MEENYLCYYVKKSIHYCQFLHEAGWSAVELRLTLAKVAAREWLSSKIIVRFTCSPIEAEVSLAFMLYTWRV</sequence>
<organism evidence="1 2">
    <name type="scientific">Camellia lanceoleosa</name>
    <dbReference type="NCBI Taxonomy" id="1840588"/>
    <lineage>
        <taxon>Eukaryota</taxon>
        <taxon>Viridiplantae</taxon>
        <taxon>Streptophyta</taxon>
        <taxon>Embryophyta</taxon>
        <taxon>Tracheophyta</taxon>
        <taxon>Spermatophyta</taxon>
        <taxon>Magnoliopsida</taxon>
        <taxon>eudicotyledons</taxon>
        <taxon>Gunneridae</taxon>
        <taxon>Pentapetalae</taxon>
        <taxon>asterids</taxon>
        <taxon>Ericales</taxon>
        <taxon>Theaceae</taxon>
        <taxon>Camellia</taxon>
    </lineage>
</organism>
<proteinExistence type="predicted"/>
<dbReference type="EMBL" id="CM045758">
    <property type="protein sequence ID" value="KAI8030527.1"/>
    <property type="molecule type" value="Genomic_DNA"/>
</dbReference>